<dbReference type="Gene3D" id="3.30.1370.10">
    <property type="entry name" value="K Homology domain, type 1"/>
    <property type="match status" value="10"/>
</dbReference>
<comment type="caution">
    <text evidence="6">The sequence shown here is derived from an EMBL/GenBank/DDBJ whole genome shotgun (WGS) entry which is preliminary data.</text>
</comment>
<dbReference type="RefSeq" id="XP_040744309.1">
    <property type="nucleotide sequence ID" value="XM_040889727.1"/>
</dbReference>
<evidence type="ECO:0000259" key="5">
    <source>
        <dbReference type="SMART" id="SM00322"/>
    </source>
</evidence>
<dbReference type="InterPro" id="IPR036612">
    <property type="entry name" value="KH_dom_type_1_sf"/>
</dbReference>
<feature type="compositionally biased region" description="Low complexity" evidence="4">
    <location>
        <begin position="34"/>
        <end position="46"/>
    </location>
</feature>
<feature type="domain" description="K Homology" evidence="5">
    <location>
        <begin position="998"/>
        <end position="1077"/>
    </location>
</feature>
<feature type="domain" description="K Homology" evidence="5">
    <location>
        <begin position="767"/>
        <end position="837"/>
    </location>
</feature>
<proteinExistence type="predicted"/>
<dbReference type="CDD" id="cd22452">
    <property type="entry name" value="KH-I_ScSCP160_rpt7"/>
    <property type="match status" value="1"/>
</dbReference>
<reference evidence="6 7" key="1">
    <citation type="submission" date="2016-07" db="EMBL/GenBank/DDBJ databases">
        <title>Pervasive Adenine N6-methylation of Active Genes in Fungi.</title>
        <authorList>
            <consortium name="DOE Joint Genome Institute"/>
            <person name="Mondo S.J."/>
            <person name="Dannebaum R.O."/>
            <person name="Kuo R.C."/>
            <person name="Labutti K."/>
            <person name="Haridas S."/>
            <person name="Kuo A."/>
            <person name="Salamov A."/>
            <person name="Ahrendt S.R."/>
            <person name="Lipzen A."/>
            <person name="Sullivan W."/>
            <person name="Andreopoulos W.B."/>
            <person name="Clum A."/>
            <person name="Lindquist E."/>
            <person name="Daum C."/>
            <person name="Ramamoorthy G.K."/>
            <person name="Gryganskyi A."/>
            <person name="Culley D."/>
            <person name="Magnuson J.K."/>
            <person name="James T.Y."/>
            <person name="O'Malley M.A."/>
            <person name="Stajich J.E."/>
            <person name="Spatafora J.W."/>
            <person name="Visel A."/>
            <person name="Grigoriev I.V."/>
        </authorList>
    </citation>
    <scope>NUCLEOTIDE SEQUENCE [LARGE SCALE GENOMIC DNA]</scope>
    <source>
        <strain evidence="6 7">ATCC 12442</strain>
    </source>
</reference>
<evidence type="ECO:0000313" key="6">
    <source>
        <dbReference type="EMBL" id="ORX70730.1"/>
    </source>
</evidence>
<feature type="region of interest" description="Disordered" evidence="4">
    <location>
        <begin position="181"/>
        <end position="204"/>
    </location>
</feature>
<feature type="domain" description="K Homology" evidence="5">
    <location>
        <begin position="427"/>
        <end position="495"/>
    </location>
</feature>
<dbReference type="GO" id="GO:0003723">
    <property type="term" value="F:RNA binding"/>
    <property type="evidence" value="ECO:0007669"/>
    <property type="project" value="UniProtKB-UniRule"/>
</dbReference>
<keyword evidence="1" id="KW-0677">Repeat</keyword>
<evidence type="ECO:0000256" key="3">
    <source>
        <dbReference type="PROSITE-ProRule" id="PRU00117"/>
    </source>
</evidence>
<dbReference type="PANTHER" id="PTHR10288">
    <property type="entry name" value="KH DOMAIN CONTAINING RNA BINDING PROTEIN"/>
    <property type="match status" value="1"/>
</dbReference>
<dbReference type="InterPro" id="IPR057778">
    <property type="entry name" value="KH_Vigilin_N"/>
</dbReference>
<dbReference type="CDD" id="cd22408">
    <property type="entry name" value="KH-I_Vigilin_rpt4"/>
    <property type="match status" value="1"/>
</dbReference>
<sequence>MSDDLSPAAQFAAAAAQAEAEAQAVAEAAAAAAAPAVADDSDFPAVLEKKEEAPKESATEVADAEIEAEAEAVVEVDAVAEAVVESVLADEEAPTPLEATASEEVETVAEAAASLVSEAEDDSAPSAAAAFLSAVDSAAASTSGDLDDKDDFEVEQSAARVPQKKQPLDLASEDLFPSLGAPATKKAPAWGARSAAGPQSIADKVKSQRTTEVFDLPLVMDSVGDVARKIMQQTKTQIEISHNRVLKTSTYLVSGKPEDVARAKREICAKLSPQITKLMQAPASVRSQIFGVRGRTLQAIQTRTGTQIKMTSRPSMGSSDLFDVVDLAITGDSVGVAAAIAEIDAIVDQKTTKRAVRLGSIPHELNALLVGKEGATLAALQATHSDVHIRIPGPIEADQTIAVFGERDAVQSAIKDIEETARQLLQSSQTVTVTVPKRQHRFIVGEGGATLKEIINATGCAVLVPAPSSPSDQVTVRGAESNLVQALGLVMSKANSVTIETVDPTSIHAYERPLVYTQRALRYFHDRNRFRRIESENGVTLRIPSPATAQRATAPEQVQIEIQGKDARSVAAARQALVSLFMAFPPYHFNSIDVEPHLHSLLAGREGANVARLQASRSVFALFPQDPTAQDILVVYEGFNPDVDHLADRDQREKATRELLKKTLEEFRQTIQKDSTYKTRVVAVPAKLQSMFSKPTMLEEILAAAKANEGTAVFAPEAENTRVTRRKDEVQAGAEEVAVKGLNASVKRVVKELERRVKEQEEYTRLHSFRDEFNVPQQILPRIIGRGGENIKRIRSERDVQIDIADKTAPGVPALVKLQGTAEDVAAVKAEILEFAERLADQTSEIISVPANIHRSLIGTGGRYVKRLEEKYAVRIQFPSSRRDNDEEHGAPLGADQIRIRGGRKGVESAKGELLELAEYEVEHNHTITFSVPATFLPHIVGKAGSHINEIKDESETRIDISDAKEGETTVEITVVGTKGGVKMAREAIEAIVAEQESQIDIVLDVPSKHHRFLIGAGGSRVRELVTQAGGDPEAMAGPKSCRVQFPRAAENTDQVKLKGDKEIVDKVKQAIEELVAERERMTTITVSIPVSQHAFIIGRGGAHLKQLQDEHSVEIHFRSKQHGKSAAGAEDPSLVKISGLPENCEACKVAMLALVREEEKITVPLAVHQRLGGRGGSLWRRVRNEFDVQVDAVRVDKAPASSKARRIDDDEEKDVVFHDLGDELSGLTAEWVCRGEKAKLAEAIAMINKSLAGADLGVEAAVRVEPRLHRRIIGKQGSNIAKIRDATGCEVTVPKRGDESVWVTVTGERAGVERAIEMIQEAIDDEY</sequence>
<evidence type="ECO:0000256" key="1">
    <source>
        <dbReference type="ARBA" id="ARBA00022737"/>
    </source>
</evidence>
<accession>A0A1Y1WB15</accession>
<dbReference type="Proteomes" id="UP000193922">
    <property type="component" value="Unassembled WGS sequence"/>
</dbReference>
<feature type="domain" description="K Homology" evidence="5">
    <location>
        <begin position="208"/>
        <end position="272"/>
    </location>
</feature>
<dbReference type="InterPro" id="IPR004088">
    <property type="entry name" value="KH_dom_type_1"/>
</dbReference>
<dbReference type="OrthoDB" id="10027144at2759"/>
<feature type="domain" description="K Homology" evidence="5">
    <location>
        <begin position="273"/>
        <end position="348"/>
    </location>
</feature>
<evidence type="ECO:0000313" key="7">
    <source>
        <dbReference type="Proteomes" id="UP000193922"/>
    </source>
</evidence>
<feature type="domain" description="K Homology" evidence="5">
    <location>
        <begin position="841"/>
        <end position="919"/>
    </location>
</feature>
<dbReference type="SUPFAM" id="SSF54791">
    <property type="entry name" value="Eukaryotic type KH-domain (KH-domain type I)"/>
    <property type="match status" value="8"/>
</dbReference>
<dbReference type="Pfam" id="PF24668">
    <property type="entry name" value="KH_Vigilin"/>
    <property type="match status" value="1"/>
</dbReference>
<dbReference type="InterPro" id="IPR004087">
    <property type="entry name" value="KH_dom"/>
</dbReference>
<feature type="domain" description="K Homology" evidence="5">
    <location>
        <begin position="1158"/>
        <end position="1253"/>
    </location>
</feature>
<keyword evidence="7" id="KW-1185">Reference proteome</keyword>
<dbReference type="EMBL" id="MCFD01000005">
    <property type="protein sequence ID" value="ORX70730.1"/>
    <property type="molecule type" value="Genomic_DNA"/>
</dbReference>
<feature type="domain" description="K Homology" evidence="5">
    <location>
        <begin position="1081"/>
        <end position="1157"/>
    </location>
</feature>
<feature type="domain" description="K Homology" evidence="5">
    <location>
        <begin position="586"/>
        <end position="665"/>
    </location>
</feature>
<evidence type="ECO:0000256" key="4">
    <source>
        <dbReference type="SAM" id="MobiDB-lite"/>
    </source>
</evidence>
<feature type="region of interest" description="Disordered" evidence="4">
    <location>
        <begin position="34"/>
        <end position="62"/>
    </location>
</feature>
<protein>
    <recommendedName>
        <fullName evidence="5">K Homology domain-containing protein</fullName>
    </recommendedName>
</protein>
<dbReference type="Pfam" id="PF00013">
    <property type="entry name" value="KH_1"/>
    <property type="match status" value="7"/>
</dbReference>
<dbReference type="GeneID" id="63806375"/>
<organism evidence="6 7">
    <name type="scientific">Linderina pennispora</name>
    <dbReference type="NCBI Taxonomy" id="61395"/>
    <lineage>
        <taxon>Eukaryota</taxon>
        <taxon>Fungi</taxon>
        <taxon>Fungi incertae sedis</taxon>
        <taxon>Zoopagomycota</taxon>
        <taxon>Kickxellomycotina</taxon>
        <taxon>Kickxellomycetes</taxon>
        <taxon>Kickxellales</taxon>
        <taxon>Kickxellaceae</taxon>
        <taxon>Linderina</taxon>
    </lineage>
</organism>
<dbReference type="STRING" id="61395.A0A1Y1WB15"/>
<dbReference type="PROSITE" id="PS50084">
    <property type="entry name" value="KH_TYPE_1"/>
    <property type="match status" value="9"/>
</dbReference>
<feature type="compositionally biased region" description="Basic and acidic residues" evidence="4">
    <location>
        <begin position="47"/>
        <end position="58"/>
    </location>
</feature>
<dbReference type="SMART" id="SM00322">
    <property type="entry name" value="KH"/>
    <property type="match status" value="12"/>
</dbReference>
<feature type="domain" description="K Homology" evidence="5">
    <location>
        <begin position="1257"/>
        <end position="1325"/>
    </location>
</feature>
<evidence type="ECO:0000256" key="2">
    <source>
        <dbReference type="ARBA" id="ARBA00022884"/>
    </source>
</evidence>
<feature type="domain" description="K Homology" evidence="5">
    <location>
        <begin position="924"/>
        <end position="994"/>
    </location>
</feature>
<feature type="domain" description="K Homology" evidence="5">
    <location>
        <begin position="352"/>
        <end position="422"/>
    </location>
</feature>
<name>A0A1Y1WB15_9FUNG</name>
<gene>
    <name evidence="6" type="ORF">DL89DRAFT_283289</name>
</gene>
<keyword evidence="2 3" id="KW-0694">RNA-binding</keyword>